<dbReference type="AlphaFoldDB" id="G5BBL0"/>
<dbReference type="Proteomes" id="UP000006813">
    <property type="component" value="Unassembled WGS sequence"/>
</dbReference>
<name>G5BBL0_HETGA</name>
<evidence type="ECO:0000256" key="4">
    <source>
        <dbReference type="RuleBase" id="RU367133"/>
    </source>
</evidence>
<accession>G5BBL0</accession>
<proteinExistence type="inferred from homology"/>
<sequence>MAGPVSLRELLIGASPCMGSESPGASPTEGGGNEGGAAGARWRQDEICVVGIFGKSALRLNSEKFSLVNTVCDRQIFPLFRHQGPEDPGPGTKTEAGSVGEAGGSGDPGAAAGDPVRGGVAGTEGNRTEPGSQDFSLLQAYYNQESKVLYLLLTYICDNSQLLRACRAPQSGEAGGGLSLPSAEAHKFWKHQ</sequence>
<evidence type="ECO:0000313" key="7">
    <source>
        <dbReference type="Proteomes" id="UP000006813"/>
    </source>
</evidence>
<dbReference type="Pfam" id="PF10220">
    <property type="entry name" value="Smg8_Smg9"/>
    <property type="match status" value="1"/>
</dbReference>
<dbReference type="PANTHER" id="PTHR13091">
    <property type="entry name" value="AMPLIFIED IN BREAST CANCER 2-RELATED"/>
    <property type="match status" value="1"/>
</dbReference>
<dbReference type="InParanoid" id="G5BBL0"/>
<dbReference type="PANTHER" id="PTHR13091:SF0">
    <property type="entry name" value="NONSENSE-MEDIATED MRNA DECAY FACTOR SMG8"/>
    <property type="match status" value="1"/>
</dbReference>
<feature type="compositionally biased region" description="Gly residues" evidence="5">
    <location>
        <begin position="29"/>
        <end position="38"/>
    </location>
</feature>
<dbReference type="STRING" id="10181.G5BBL0"/>
<evidence type="ECO:0000256" key="2">
    <source>
        <dbReference type="ARBA" id="ARBA00023161"/>
    </source>
</evidence>
<gene>
    <name evidence="6" type="ORF">GW7_12938</name>
</gene>
<evidence type="ECO:0000256" key="1">
    <source>
        <dbReference type="ARBA" id="ARBA00006443"/>
    </source>
</evidence>
<evidence type="ECO:0000256" key="3">
    <source>
        <dbReference type="ARBA" id="ARBA00029509"/>
    </source>
</evidence>
<dbReference type="GO" id="GO:0000184">
    <property type="term" value="P:nuclear-transcribed mRNA catabolic process, nonsense-mediated decay"/>
    <property type="evidence" value="ECO:0007669"/>
    <property type="project" value="UniProtKB-UniRule"/>
</dbReference>
<dbReference type="InterPro" id="IPR019354">
    <property type="entry name" value="SMG8-like"/>
</dbReference>
<comment type="function">
    <text evidence="4">Involved in nonsense-mediated decay (NMD) of mRNAs containing premature stop codons.</text>
</comment>
<dbReference type="EMBL" id="JH169420">
    <property type="protein sequence ID" value="EHB06671.1"/>
    <property type="molecule type" value="Genomic_DNA"/>
</dbReference>
<comment type="similarity">
    <text evidence="1 4">Belongs to the SMG8 family.</text>
</comment>
<evidence type="ECO:0000256" key="5">
    <source>
        <dbReference type="SAM" id="MobiDB-lite"/>
    </source>
</evidence>
<organism evidence="6 7">
    <name type="scientific">Heterocephalus glaber</name>
    <name type="common">Naked mole rat</name>
    <dbReference type="NCBI Taxonomy" id="10181"/>
    <lineage>
        <taxon>Eukaryota</taxon>
        <taxon>Metazoa</taxon>
        <taxon>Chordata</taxon>
        <taxon>Craniata</taxon>
        <taxon>Vertebrata</taxon>
        <taxon>Euteleostomi</taxon>
        <taxon>Mammalia</taxon>
        <taxon>Eutheria</taxon>
        <taxon>Euarchontoglires</taxon>
        <taxon>Glires</taxon>
        <taxon>Rodentia</taxon>
        <taxon>Hystricomorpha</taxon>
        <taxon>Bathyergidae</taxon>
        <taxon>Heterocephalus</taxon>
    </lineage>
</organism>
<keyword evidence="2 4" id="KW-0866">Nonsense-mediated mRNA decay</keyword>
<feature type="compositionally biased region" description="Low complexity" evidence="5">
    <location>
        <begin position="108"/>
        <end position="118"/>
    </location>
</feature>
<feature type="region of interest" description="Disordered" evidence="5">
    <location>
        <begin position="81"/>
        <end position="132"/>
    </location>
</feature>
<evidence type="ECO:0000313" key="6">
    <source>
        <dbReference type="EMBL" id="EHB06671.1"/>
    </source>
</evidence>
<feature type="region of interest" description="Disordered" evidence="5">
    <location>
        <begin position="15"/>
        <end position="38"/>
    </location>
</feature>
<protein>
    <recommendedName>
        <fullName evidence="3 4">Nonsense-mediated mRNA decay factor SMG8</fullName>
    </recommendedName>
</protein>
<reference evidence="6 7" key="1">
    <citation type="journal article" date="2011" name="Nature">
        <title>Genome sequencing reveals insights into physiology and longevity of the naked mole rat.</title>
        <authorList>
            <person name="Kim E.B."/>
            <person name="Fang X."/>
            <person name="Fushan A.A."/>
            <person name="Huang Z."/>
            <person name="Lobanov A.V."/>
            <person name="Han L."/>
            <person name="Marino S.M."/>
            <person name="Sun X."/>
            <person name="Turanov A.A."/>
            <person name="Yang P."/>
            <person name="Yim S.H."/>
            <person name="Zhao X."/>
            <person name="Kasaikina M.V."/>
            <person name="Stoletzki N."/>
            <person name="Peng C."/>
            <person name="Polak P."/>
            <person name="Xiong Z."/>
            <person name="Kiezun A."/>
            <person name="Zhu Y."/>
            <person name="Chen Y."/>
            <person name="Kryukov G.V."/>
            <person name="Zhang Q."/>
            <person name="Peshkin L."/>
            <person name="Yang L."/>
            <person name="Bronson R.T."/>
            <person name="Buffenstein R."/>
            <person name="Wang B."/>
            <person name="Han C."/>
            <person name="Li Q."/>
            <person name="Chen L."/>
            <person name="Zhao W."/>
            <person name="Sunyaev S.R."/>
            <person name="Park T.J."/>
            <person name="Zhang G."/>
            <person name="Wang J."/>
            <person name="Gladyshev V.N."/>
        </authorList>
    </citation>
    <scope>NUCLEOTIDE SEQUENCE [LARGE SCALE GENOMIC DNA]</scope>
</reference>